<organism evidence="4 5">
    <name type="scientific">Aphanomyces astaci</name>
    <name type="common">Crayfish plague agent</name>
    <dbReference type="NCBI Taxonomy" id="112090"/>
    <lineage>
        <taxon>Eukaryota</taxon>
        <taxon>Sar</taxon>
        <taxon>Stramenopiles</taxon>
        <taxon>Oomycota</taxon>
        <taxon>Saprolegniomycetes</taxon>
        <taxon>Saprolegniales</taxon>
        <taxon>Verrucalvaceae</taxon>
        <taxon>Aphanomyces</taxon>
    </lineage>
</organism>
<dbReference type="Pfam" id="PF08389">
    <property type="entry name" value="Xpo1"/>
    <property type="match status" value="1"/>
</dbReference>
<proteinExistence type="inferred from homology"/>
<dbReference type="SUPFAM" id="SSF48371">
    <property type="entry name" value="ARM repeat"/>
    <property type="match status" value="1"/>
</dbReference>
<dbReference type="InterPro" id="IPR016024">
    <property type="entry name" value="ARM-type_fold"/>
</dbReference>
<dbReference type="InterPro" id="IPR011989">
    <property type="entry name" value="ARM-like"/>
</dbReference>
<dbReference type="Proteomes" id="UP000469452">
    <property type="component" value="Unassembled WGS sequence"/>
</dbReference>
<dbReference type="EMBL" id="QUTE01007036">
    <property type="protein sequence ID" value="RHZ30747.1"/>
    <property type="molecule type" value="Genomic_DNA"/>
</dbReference>
<gene>
    <name evidence="3" type="ORF">AaE_009640</name>
    <name evidence="4" type="ORF">DYB31_011036</name>
</gene>
<dbReference type="GO" id="GO:0005634">
    <property type="term" value="C:nucleus"/>
    <property type="evidence" value="ECO:0007669"/>
    <property type="project" value="TreeGrafter"/>
</dbReference>
<accession>A0A397FGH6</accession>
<evidence type="ECO:0000313" key="5">
    <source>
        <dbReference type="Proteomes" id="UP000266196"/>
    </source>
</evidence>
<dbReference type="InterPro" id="IPR045065">
    <property type="entry name" value="XPO1/5"/>
</dbReference>
<dbReference type="InterPro" id="IPR001494">
    <property type="entry name" value="Importin-beta_N"/>
</dbReference>
<comment type="similarity">
    <text evidence="1">Belongs to the exportin family.</text>
</comment>
<dbReference type="GO" id="GO:0006611">
    <property type="term" value="P:protein export from nucleus"/>
    <property type="evidence" value="ECO:0007669"/>
    <property type="project" value="InterPro"/>
</dbReference>
<name>A0A397FGH6_APHAT</name>
<dbReference type="GO" id="GO:0000056">
    <property type="term" value="P:ribosomal small subunit export from nucleus"/>
    <property type="evidence" value="ECO:0007669"/>
    <property type="project" value="TreeGrafter"/>
</dbReference>
<comment type="caution">
    <text evidence="4">The sequence shown here is derived from an EMBL/GenBank/DDBJ whole genome shotgun (WGS) entry which is preliminary data.</text>
</comment>
<reference evidence="4 5" key="1">
    <citation type="submission" date="2018-08" db="EMBL/GenBank/DDBJ databases">
        <title>Aphanomyces genome sequencing and annotation.</title>
        <authorList>
            <person name="Minardi D."/>
            <person name="Oidtmann B."/>
            <person name="Van Der Giezen M."/>
            <person name="Studholme D.J."/>
        </authorList>
    </citation>
    <scope>NUCLEOTIDE SEQUENCE [LARGE SCALE GENOMIC DNA]</scope>
    <source>
        <strain evidence="4 5">197901</strain>
    </source>
</reference>
<reference evidence="3 6" key="2">
    <citation type="submission" date="2019-06" db="EMBL/GenBank/DDBJ databases">
        <title>Genomics analysis of Aphanomyces spp. identifies a new class of oomycete effector associated with host adaptation.</title>
        <authorList>
            <person name="Gaulin E."/>
        </authorList>
    </citation>
    <scope>NUCLEOTIDE SEQUENCE [LARGE SCALE GENOMIC DNA]</scope>
    <source>
        <strain evidence="3 6">E</strain>
    </source>
</reference>
<evidence type="ECO:0000259" key="2">
    <source>
        <dbReference type="PROSITE" id="PS50166"/>
    </source>
</evidence>
<dbReference type="Pfam" id="PF03810">
    <property type="entry name" value="IBN_N"/>
    <property type="match status" value="1"/>
</dbReference>
<dbReference type="GO" id="GO:0000055">
    <property type="term" value="P:ribosomal large subunit export from nucleus"/>
    <property type="evidence" value="ECO:0007669"/>
    <property type="project" value="TreeGrafter"/>
</dbReference>
<dbReference type="PROSITE" id="PS50166">
    <property type="entry name" value="IMPORTIN_B_NT"/>
    <property type="match status" value="1"/>
</dbReference>
<evidence type="ECO:0000256" key="1">
    <source>
        <dbReference type="ARBA" id="ARBA00009466"/>
    </source>
</evidence>
<dbReference type="Gene3D" id="1.25.10.10">
    <property type="entry name" value="Leucine-rich Repeat Variant"/>
    <property type="match status" value="1"/>
</dbReference>
<feature type="non-terminal residue" evidence="4">
    <location>
        <position position="271"/>
    </location>
</feature>
<sequence length="271" mass="31391">MEQVGAKLLDMNVPLDVAMLDEVVACMQNPNNPHHAMANEIMVAFQAHQDSWTRVSQILETSTYQPTKYFGLQILEDAIKYKWFIMPKEQREGIKQYIVGKILNLAADESTMRKERLFISKLNLVLVQVLKHEWPKNWPSFITDICTSSQKSEVLCENNMLILKLLSEEIFDFSKDQMTEKKTKALKESLNHEFVQIFRLCEFVLDKSTHIPLLTITLQTLLRFLSWIPLGFIFETNLVETLVKKFFATQAFRNDTIACLSEIAQLTDVPQ</sequence>
<dbReference type="EMBL" id="VJMI01015600">
    <property type="protein sequence ID" value="KAF0726074.1"/>
    <property type="molecule type" value="Genomic_DNA"/>
</dbReference>
<dbReference type="AlphaFoldDB" id="A0A397FGH6"/>
<evidence type="ECO:0000313" key="4">
    <source>
        <dbReference type="EMBL" id="RHZ30747.1"/>
    </source>
</evidence>
<evidence type="ECO:0000313" key="6">
    <source>
        <dbReference type="Proteomes" id="UP000469452"/>
    </source>
</evidence>
<dbReference type="PANTHER" id="PTHR11223">
    <property type="entry name" value="EXPORTIN 1/5"/>
    <property type="match status" value="1"/>
</dbReference>
<dbReference type="GO" id="GO:0005737">
    <property type="term" value="C:cytoplasm"/>
    <property type="evidence" value="ECO:0007669"/>
    <property type="project" value="TreeGrafter"/>
</dbReference>
<evidence type="ECO:0000313" key="3">
    <source>
        <dbReference type="EMBL" id="KAF0726074.1"/>
    </source>
</evidence>
<dbReference type="PANTHER" id="PTHR11223:SF2">
    <property type="entry name" value="EXPORTIN-1"/>
    <property type="match status" value="1"/>
</dbReference>
<dbReference type="Proteomes" id="UP000266196">
    <property type="component" value="Unassembled WGS sequence"/>
</dbReference>
<protein>
    <recommendedName>
        <fullName evidence="2">Importin N-terminal domain-containing protein</fullName>
    </recommendedName>
</protein>
<dbReference type="InterPro" id="IPR013598">
    <property type="entry name" value="Exportin-1/Importin-b-like"/>
</dbReference>
<dbReference type="SMART" id="SM00913">
    <property type="entry name" value="IBN_N"/>
    <property type="match status" value="1"/>
</dbReference>
<feature type="domain" description="Importin N-terminal" evidence="2">
    <location>
        <begin position="38"/>
        <end position="104"/>
    </location>
</feature>
<dbReference type="GO" id="GO:0031267">
    <property type="term" value="F:small GTPase binding"/>
    <property type="evidence" value="ECO:0007669"/>
    <property type="project" value="InterPro"/>
</dbReference>
<dbReference type="GO" id="GO:0005049">
    <property type="term" value="F:nuclear export signal receptor activity"/>
    <property type="evidence" value="ECO:0007669"/>
    <property type="project" value="InterPro"/>
</dbReference>
<dbReference type="VEuPathDB" id="FungiDB:H257_17361"/>